<evidence type="ECO:0000313" key="8">
    <source>
        <dbReference type="Proteomes" id="UP001330184"/>
    </source>
</evidence>
<keyword evidence="5" id="KW-1133">Transmembrane helix</keyword>
<dbReference type="GO" id="GO:0020037">
    <property type="term" value="F:heme binding"/>
    <property type="evidence" value="ECO:0007669"/>
    <property type="project" value="InterPro"/>
</dbReference>
<keyword evidence="5" id="KW-0812">Transmembrane</keyword>
<dbReference type="GO" id="GO:0046872">
    <property type="term" value="F:metal ion binding"/>
    <property type="evidence" value="ECO:0007669"/>
    <property type="project" value="UniProtKB-KW"/>
</dbReference>
<dbReference type="GO" id="GO:0009055">
    <property type="term" value="F:electron transfer activity"/>
    <property type="evidence" value="ECO:0007669"/>
    <property type="project" value="InterPro"/>
</dbReference>
<keyword evidence="2 4" id="KW-0479">Metal-binding</keyword>
<keyword evidence="8" id="KW-1185">Reference proteome</keyword>
<proteinExistence type="predicted"/>
<feature type="domain" description="Cytochrome c" evidence="6">
    <location>
        <begin position="83"/>
        <end position="188"/>
    </location>
</feature>
<dbReference type="PANTHER" id="PTHR35008">
    <property type="entry name" value="BLL4482 PROTEIN-RELATED"/>
    <property type="match status" value="1"/>
</dbReference>
<evidence type="ECO:0000256" key="1">
    <source>
        <dbReference type="ARBA" id="ARBA00022617"/>
    </source>
</evidence>
<dbReference type="RefSeq" id="WP_338193252.1">
    <property type="nucleotide sequence ID" value="NZ_AP027268.1"/>
</dbReference>
<keyword evidence="3 4" id="KW-0408">Iron</keyword>
<accession>A0AA48KLA0</accession>
<evidence type="ECO:0000256" key="5">
    <source>
        <dbReference type="SAM" id="Phobius"/>
    </source>
</evidence>
<organism evidence="7 8">
    <name type="scientific">Flagellimonas marinaquae</name>
    <dbReference type="NCBI Taxonomy" id="254955"/>
    <lineage>
        <taxon>Bacteria</taxon>
        <taxon>Pseudomonadati</taxon>
        <taxon>Bacteroidota</taxon>
        <taxon>Flavobacteriia</taxon>
        <taxon>Flavobacteriales</taxon>
        <taxon>Flavobacteriaceae</taxon>
        <taxon>Flagellimonas</taxon>
    </lineage>
</organism>
<feature type="domain" description="Cytochrome c" evidence="6">
    <location>
        <begin position="212"/>
        <end position="302"/>
    </location>
</feature>
<evidence type="ECO:0000313" key="7">
    <source>
        <dbReference type="EMBL" id="BDW92897.1"/>
    </source>
</evidence>
<keyword evidence="1 4" id="KW-0349">Heme</keyword>
<dbReference type="InterPro" id="IPR051459">
    <property type="entry name" value="Cytochrome_c-type_DH"/>
</dbReference>
<dbReference type="InterPro" id="IPR009056">
    <property type="entry name" value="Cyt_c-like_dom"/>
</dbReference>
<feature type="transmembrane region" description="Helical" evidence="5">
    <location>
        <begin position="27"/>
        <end position="48"/>
    </location>
</feature>
<sequence>MTGNHPKYSPISNADKIPELSGQIRKLMVQVGIGVGLILILAITLLLFQFGIGTTNGNLAPVPDDVYRMDYNVYNLSSTIKNEKIKLGFEIFRNTTLHVGPKQKDSVKMYAGNNLACASCHINGGTKPFAAPLIGVVKRFPQFRGRENKMGTIEERINGCMERSMNGRILPVASQEMQALIAYLDWLGRATPPNGKIEGQGFLKIQIPNRAVDLVHGESVYKEHCVICHGLDGQGQLLAENDEYLYPPLWGSDSYNNGAGMTRVITAAQFIKGNMPFGTTYDKPVLTDEQAYDVAGYINQKIRPTKPNREADFPNLVKKPVSTPYGPYVDPFSPEQHQLGPFQPIMDYYLKEHQLRKTK</sequence>
<dbReference type="PROSITE" id="PS51007">
    <property type="entry name" value="CYTC"/>
    <property type="match status" value="2"/>
</dbReference>
<dbReference type="Pfam" id="PF13442">
    <property type="entry name" value="Cytochrome_CBB3"/>
    <property type="match status" value="1"/>
</dbReference>
<reference evidence="7 8" key="1">
    <citation type="submission" date="2023-01" db="EMBL/GenBank/DDBJ databases">
        <title>Complete genome sequence of Muricauda aquimarina strain IFOP_LL357.</title>
        <authorList>
            <person name="Gajardo G."/>
            <person name="Ueki S."/>
            <person name="Maruyama F."/>
        </authorList>
    </citation>
    <scope>NUCLEOTIDE SEQUENCE [LARGE SCALE GENOMIC DNA]</scope>
    <source>
        <strain evidence="7 8">IFOP_LL357</strain>
    </source>
</reference>
<dbReference type="Pfam" id="PF21342">
    <property type="entry name" value="SoxA-TsdA_cyt-c"/>
    <property type="match status" value="1"/>
</dbReference>
<evidence type="ECO:0000256" key="3">
    <source>
        <dbReference type="ARBA" id="ARBA00023004"/>
    </source>
</evidence>
<dbReference type="AlphaFoldDB" id="A0AA48KLA0"/>
<dbReference type="PANTHER" id="PTHR35008:SF9">
    <property type="entry name" value="CYTOCHROME C DOMAIN-CONTAINING PROTEIN"/>
    <property type="match status" value="1"/>
</dbReference>
<dbReference type="Gene3D" id="1.10.760.10">
    <property type="entry name" value="Cytochrome c-like domain"/>
    <property type="match status" value="2"/>
</dbReference>
<evidence type="ECO:0000256" key="2">
    <source>
        <dbReference type="ARBA" id="ARBA00022723"/>
    </source>
</evidence>
<evidence type="ECO:0000256" key="4">
    <source>
        <dbReference type="PROSITE-ProRule" id="PRU00433"/>
    </source>
</evidence>
<dbReference type="SUPFAM" id="SSF46626">
    <property type="entry name" value="Cytochrome c"/>
    <property type="match status" value="2"/>
</dbReference>
<keyword evidence="5" id="KW-0472">Membrane</keyword>
<gene>
    <name evidence="7" type="ORF">MACH07_17290</name>
</gene>
<dbReference type="InterPro" id="IPR036909">
    <property type="entry name" value="Cyt_c-like_dom_sf"/>
</dbReference>
<name>A0AA48KLA0_9FLAO</name>
<dbReference type="Proteomes" id="UP001330184">
    <property type="component" value="Chromosome"/>
</dbReference>
<evidence type="ECO:0000259" key="6">
    <source>
        <dbReference type="PROSITE" id="PS51007"/>
    </source>
</evidence>
<protein>
    <recommendedName>
        <fullName evidence="6">Cytochrome c domain-containing protein</fullName>
    </recommendedName>
</protein>
<dbReference type="EMBL" id="AP027268">
    <property type="protein sequence ID" value="BDW92897.1"/>
    <property type="molecule type" value="Genomic_DNA"/>
</dbReference>